<reference evidence="2 3" key="1">
    <citation type="journal article" date="2018" name="MBio">
        <title>Comparative Genomics Reveals the Core Gene Toolbox for the Fungus-Insect Symbiosis.</title>
        <authorList>
            <person name="Wang Y."/>
            <person name="Stata M."/>
            <person name="Wang W."/>
            <person name="Stajich J.E."/>
            <person name="White M.M."/>
            <person name="Moncalvo J.M."/>
        </authorList>
    </citation>
    <scope>NUCLEOTIDE SEQUENCE [LARGE SCALE GENOMIC DNA]</scope>
    <source>
        <strain evidence="2 3">SWE-8-4</strain>
    </source>
</reference>
<protein>
    <submittedName>
        <fullName evidence="2">Uncharacterized protein</fullName>
    </submittedName>
</protein>
<organism evidence="2 3">
    <name type="scientific">Smittium simulii</name>
    <dbReference type="NCBI Taxonomy" id="133385"/>
    <lineage>
        <taxon>Eukaryota</taxon>
        <taxon>Fungi</taxon>
        <taxon>Fungi incertae sedis</taxon>
        <taxon>Zoopagomycota</taxon>
        <taxon>Kickxellomycotina</taxon>
        <taxon>Harpellomycetes</taxon>
        <taxon>Harpellales</taxon>
        <taxon>Legeriomycetaceae</taxon>
        <taxon>Smittium</taxon>
    </lineage>
</organism>
<evidence type="ECO:0000313" key="2">
    <source>
        <dbReference type="EMBL" id="PVU90419.1"/>
    </source>
</evidence>
<accession>A0A2T9YDP2</accession>
<sequence>MEAAKQTGNSTLLRTMPYIRCVGYDRVAAALKLRSNQMSGTRRVGKTTANINAVEQMVEHNTQDIVSTDEVLAEEIDKEEYRAAIHSQKLAESEARRNNSKHTNNYIDNFENSQISQPRKSN</sequence>
<dbReference type="Proteomes" id="UP000245383">
    <property type="component" value="Unassembled WGS sequence"/>
</dbReference>
<name>A0A2T9YDP2_9FUNG</name>
<comment type="caution">
    <text evidence="2">The sequence shown here is derived from an EMBL/GenBank/DDBJ whole genome shotgun (WGS) entry which is preliminary data.</text>
</comment>
<feature type="compositionally biased region" description="Basic and acidic residues" evidence="1">
    <location>
        <begin position="87"/>
        <end position="97"/>
    </location>
</feature>
<feature type="region of interest" description="Disordered" evidence="1">
    <location>
        <begin position="87"/>
        <end position="122"/>
    </location>
</feature>
<keyword evidence="3" id="KW-1185">Reference proteome</keyword>
<proteinExistence type="predicted"/>
<evidence type="ECO:0000313" key="3">
    <source>
        <dbReference type="Proteomes" id="UP000245383"/>
    </source>
</evidence>
<feature type="compositionally biased region" description="Polar residues" evidence="1">
    <location>
        <begin position="101"/>
        <end position="122"/>
    </location>
</feature>
<gene>
    <name evidence="2" type="ORF">BB561_004885</name>
</gene>
<evidence type="ECO:0000256" key="1">
    <source>
        <dbReference type="SAM" id="MobiDB-lite"/>
    </source>
</evidence>
<dbReference type="EMBL" id="MBFR01000258">
    <property type="protein sequence ID" value="PVU90419.1"/>
    <property type="molecule type" value="Genomic_DNA"/>
</dbReference>
<dbReference type="AlphaFoldDB" id="A0A2T9YDP2"/>